<name>A0AAD9GX04_9STRA</name>
<dbReference type="PANTHER" id="PTHR46586:SF3">
    <property type="entry name" value="ANKYRIN REPEAT-CONTAINING PROTEIN"/>
    <property type="match status" value="1"/>
</dbReference>
<organism evidence="1 2">
    <name type="scientific">Phytophthora citrophthora</name>
    <dbReference type="NCBI Taxonomy" id="4793"/>
    <lineage>
        <taxon>Eukaryota</taxon>
        <taxon>Sar</taxon>
        <taxon>Stramenopiles</taxon>
        <taxon>Oomycota</taxon>
        <taxon>Peronosporomycetes</taxon>
        <taxon>Peronosporales</taxon>
        <taxon>Peronosporaceae</taxon>
        <taxon>Phytophthora</taxon>
    </lineage>
</organism>
<dbReference type="InterPro" id="IPR002110">
    <property type="entry name" value="Ankyrin_rpt"/>
</dbReference>
<dbReference type="Gene3D" id="1.25.40.20">
    <property type="entry name" value="Ankyrin repeat-containing domain"/>
    <property type="match status" value="1"/>
</dbReference>
<dbReference type="InterPro" id="IPR036770">
    <property type="entry name" value="Ankyrin_rpt-contain_sf"/>
</dbReference>
<sequence>MDTRGVEVDVDRAEDAMVRAASHGHVKVVKWLIQRDLGGGSTWAMYEAATNGHLEVAQYLHAQGFTGCNQETFTRAAEDGRLAVVQWLWTEFHGDLEADLLSMRDDNEILEWGPPLGVEMSAAARNGHLEVMQYLYSIALTLVGGGGEERGSEVGDLSIRANLKWITWLVTLREMVIWT</sequence>
<dbReference type="PANTHER" id="PTHR46586">
    <property type="entry name" value="ANKYRIN REPEAT-CONTAINING PROTEIN"/>
    <property type="match status" value="1"/>
</dbReference>
<dbReference type="AlphaFoldDB" id="A0AAD9GX04"/>
<dbReference type="SUPFAM" id="SSF48403">
    <property type="entry name" value="Ankyrin repeat"/>
    <property type="match status" value="1"/>
</dbReference>
<comment type="caution">
    <text evidence="1">The sequence shown here is derived from an EMBL/GenBank/DDBJ whole genome shotgun (WGS) entry which is preliminary data.</text>
</comment>
<dbReference type="Proteomes" id="UP001259832">
    <property type="component" value="Unassembled WGS sequence"/>
</dbReference>
<accession>A0AAD9GX04</accession>
<dbReference type="Pfam" id="PF13637">
    <property type="entry name" value="Ank_4"/>
    <property type="match status" value="1"/>
</dbReference>
<evidence type="ECO:0000313" key="2">
    <source>
        <dbReference type="Proteomes" id="UP001259832"/>
    </source>
</evidence>
<keyword evidence="2" id="KW-1185">Reference proteome</keyword>
<gene>
    <name evidence="1" type="ORF">P3T76_002122</name>
</gene>
<dbReference type="EMBL" id="JASMQC010000003">
    <property type="protein sequence ID" value="KAK1946570.1"/>
    <property type="molecule type" value="Genomic_DNA"/>
</dbReference>
<evidence type="ECO:0000313" key="1">
    <source>
        <dbReference type="EMBL" id="KAK1946570.1"/>
    </source>
</evidence>
<reference evidence="1" key="1">
    <citation type="submission" date="2023-08" db="EMBL/GenBank/DDBJ databases">
        <title>Reference Genome Resource for the Citrus Pathogen Phytophthora citrophthora.</title>
        <authorList>
            <person name="Moller H."/>
            <person name="Coetzee B."/>
            <person name="Rose L.J."/>
            <person name="Van Niekerk J.M."/>
        </authorList>
    </citation>
    <scope>NUCLEOTIDE SEQUENCE</scope>
    <source>
        <strain evidence="1">STE-U-9442</strain>
    </source>
</reference>
<dbReference type="InterPro" id="IPR052050">
    <property type="entry name" value="SecEffector_AnkRepeat"/>
</dbReference>
<protein>
    <submittedName>
        <fullName evidence="1">Ankyrin repeat protein L63</fullName>
    </submittedName>
</protein>
<proteinExistence type="predicted"/>